<dbReference type="Pfam" id="PF02602">
    <property type="entry name" value="HEM4"/>
    <property type="match status" value="1"/>
</dbReference>
<comment type="pathway">
    <text evidence="1 9">Porphyrin-containing compound metabolism; protoporphyrin-IX biosynthesis; coproporphyrinogen-III from 5-aminolevulinate: step 3/4.</text>
</comment>
<dbReference type="EC" id="4.2.1.75" evidence="3 9"/>
<dbReference type="InterPro" id="IPR003754">
    <property type="entry name" value="4pyrrol_synth_uPrphyn_synth"/>
</dbReference>
<keyword evidence="5 9" id="KW-0627">Porphyrin biosynthesis</keyword>
<evidence type="ECO:0000256" key="6">
    <source>
        <dbReference type="ARBA" id="ARBA00037589"/>
    </source>
</evidence>
<protein>
    <recommendedName>
        <fullName evidence="7 9">Uroporphyrinogen-III synthase</fullName>
        <ecNumber evidence="3 9">4.2.1.75</ecNumber>
    </recommendedName>
</protein>
<dbReference type="GO" id="GO:0004852">
    <property type="term" value="F:uroporphyrinogen-III synthase activity"/>
    <property type="evidence" value="ECO:0007669"/>
    <property type="project" value="UniProtKB-EC"/>
</dbReference>
<sequence length="242" mass="26219">MRVLVIRPHGQARRTAERLKALGHTPVVVPLAEPVHDREATLAALSTHHSAIAITSSEAVRVLLSLGDALDRHLLTTVFAVGTATAGAAAEAGFRTVLSPDGGDGNSLADLIVAHRRDYGTPPDPLLYLAGAPRSKSFESRLDAAGVAYQTAECYRMEQIRPERAELEPVLIGKPMDAVLFYSRESALRFFALPLVAEHLDRLDRTLFLCISRNVATAIPQRFKKSVVIADTPTEADLLDLL</sequence>
<comment type="caution">
    <text evidence="11">The sequence shown here is derived from an EMBL/GenBank/DDBJ whole genome shotgun (WGS) entry which is preliminary data.</text>
</comment>
<evidence type="ECO:0000256" key="7">
    <source>
        <dbReference type="ARBA" id="ARBA00040167"/>
    </source>
</evidence>
<dbReference type="PANTHER" id="PTHR38042">
    <property type="entry name" value="UROPORPHYRINOGEN-III SYNTHASE, CHLOROPLASTIC"/>
    <property type="match status" value="1"/>
</dbReference>
<dbReference type="InterPro" id="IPR036108">
    <property type="entry name" value="4pyrrol_syn_uPrphyn_synt_sf"/>
</dbReference>
<evidence type="ECO:0000256" key="3">
    <source>
        <dbReference type="ARBA" id="ARBA00013109"/>
    </source>
</evidence>
<evidence type="ECO:0000256" key="5">
    <source>
        <dbReference type="ARBA" id="ARBA00023244"/>
    </source>
</evidence>
<keyword evidence="4 9" id="KW-0456">Lyase</keyword>
<dbReference type="EMBL" id="JBHTNF010000003">
    <property type="protein sequence ID" value="MFD1327871.1"/>
    <property type="molecule type" value="Genomic_DNA"/>
</dbReference>
<comment type="function">
    <text evidence="6 9">Catalyzes cyclization of the linear tetrapyrrole, hydroxymethylbilane, to the macrocyclic uroporphyrinogen III.</text>
</comment>
<dbReference type="SUPFAM" id="SSF69618">
    <property type="entry name" value="HemD-like"/>
    <property type="match status" value="1"/>
</dbReference>
<gene>
    <name evidence="11" type="ORF">ACFQ33_08180</name>
</gene>
<dbReference type="RefSeq" id="WP_374836696.1">
    <property type="nucleotide sequence ID" value="NZ_JBHEEW010000003.1"/>
</dbReference>
<evidence type="ECO:0000256" key="9">
    <source>
        <dbReference type="RuleBase" id="RU366031"/>
    </source>
</evidence>
<evidence type="ECO:0000256" key="1">
    <source>
        <dbReference type="ARBA" id="ARBA00004772"/>
    </source>
</evidence>
<keyword evidence="12" id="KW-1185">Reference proteome</keyword>
<dbReference type="InterPro" id="IPR039793">
    <property type="entry name" value="UROS/Hem4"/>
</dbReference>
<evidence type="ECO:0000256" key="8">
    <source>
        <dbReference type="ARBA" id="ARBA00048617"/>
    </source>
</evidence>
<proteinExistence type="inferred from homology"/>
<dbReference type="NCBIfam" id="NF006621">
    <property type="entry name" value="PRK09189.1"/>
    <property type="match status" value="1"/>
</dbReference>
<accession>A0ABW3YVC8</accession>
<feature type="domain" description="Tetrapyrrole biosynthesis uroporphyrinogen III synthase" evidence="10">
    <location>
        <begin position="14"/>
        <end position="239"/>
    </location>
</feature>
<dbReference type="Proteomes" id="UP001597173">
    <property type="component" value="Unassembled WGS sequence"/>
</dbReference>
<comment type="similarity">
    <text evidence="2 9">Belongs to the uroporphyrinogen-III synthase family.</text>
</comment>
<dbReference type="PANTHER" id="PTHR38042:SF1">
    <property type="entry name" value="UROPORPHYRINOGEN-III SYNTHASE, CHLOROPLASTIC"/>
    <property type="match status" value="1"/>
</dbReference>
<organism evidence="11 12">
    <name type="scientific">Mycoplana ramosa</name>
    <name type="common">Mycoplana bullata</name>
    <dbReference type="NCBI Taxonomy" id="40837"/>
    <lineage>
        <taxon>Bacteria</taxon>
        <taxon>Pseudomonadati</taxon>
        <taxon>Pseudomonadota</taxon>
        <taxon>Alphaproteobacteria</taxon>
        <taxon>Hyphomicrobiales</taxon>
        <taxon>Rhizobiaceae</taxon>
        <taxon>Mycoplana</taxon>
    </lineage>
</organism>
<evidence type="ECO:0000259" key="10">
    <source>
        <dbReference type="Pfam" id="PF02602"/>
    </source>
</evidence>
<evidence type="ECO:0000313" key="12">
    <source>
        <dbReference type="Proteomes" id="UP001597173"/>
    </source>
</evidence>
<evidence type="ECO:0000313" key="11">
    <source>
        <dbReference type="EMBL" id="MFD1327871.1"/>
    </source>
</evidence>
<comment type="catalytic activity">
    <reaction evidence="8 9">
        <text>hydroxymethylbilane = uroporphyrinogen III + H2O</text>
        <dbReference type="Rhea" id="RHEA:18965"/>
        <dbReference type="ChEBI" id="CHEBI:15377"/>
        <dbReference type="ChEBI" id="CHEBI:57308"/>
        <dbReference type="ChEBI" id="CHEBI:57845"/>
        <dbReference type="EC" id="4.2.1.75"/>
    </reaction>
</comment>
<reference evidence="12" key="1">
    <citation type="journal article" date="2019" name="Int. J. Syst. Evol. Microbiol.">
        <title>The Global Catalogue of Microorganisms (GCM) 10K type strain sequencing project: providing services to taxonomists for standard genome sequencing and annotation.</title>
        <authorList>
            <consortium name="The Broad Institute Genomics Platform"/>
            <consortium name="The Broad Institute Genome Sequencing Center for Infectious Disease"/>
            <person name="Wu L."/>
            <person name="Ma J."/>
        </authorList>
    </citation>
    <scope>NUCLEOTIDE SEQUENCE [LARGE SCALE GENOMIC DNA]</scope>
    <source>
        <strain evidence="12">CCUG 55609</strain>
    </source>
</reference>
<name>A0ABW3YVC8_MYCRA</name>
<evidence type="ECO:0000256" key="2">
    <source>
        <dbReference type="ARBA" id="ARBA00008133"/>
    </source>
</evidence>
<dbReference type="CDD" id="cd06578">
    <property type="entry name" value="HemD"/>
    <property type="match status" value="1"/>
</dbReference>
<dbReference type="Gene3D" id="3.40.50.10090">
    <property type="match status" value="2"/>
</dbReference>
<evidence type="ECO:0000256" key="4">
    <source>
        <dbReference type="ARBA" id="ARBA00023239"/>
    </source>
</evidence>